<proteinExistence type="predicted"/>
<dbReference type="AlphaFoldDB" id="A0A828PL58"/>
<organism evidence="1 2">
    <name type="scientific">Actinobacillus pleuropneumoniae serovar 6 str. Femo</name>
    <dbReference type="NCBI Taxonomy" id="754256"/>
    <lineage>
        <taxon>Bacteria</taxon>
        <taxon>Pseudomonadati</taxon>
        <taxon>Pseudomonadota</taxon>
        <taxon>Gammaproteobacteria</taxon>
        <taxon>Pasteurellales</taxon>
        <taxon>Pasteurellaceae</taxon>
        <taxon>Actinobacillus</taxon>
    </lineage>
</organism>
<gene>
    <name evidence="1" type="ORF">appser6_8380</name>
</gene>
<dbReference type="RefSeq" id="WP_005607662.1">
    <property type="nucleotide sequence ID" value="NZ_ADOG01000011.1"/>
</dbReference>
<evidence type="ECO:0000313" key="2">
    <source>
        <dbReference type="Proteomes" id="UP000005341"/>
    </source>
</evidence>
<accession>A0A828PL58</accession>
<sequence length="124" mass="13790">MTKVFAVTRSLKFDMGYALIVVQGFFADKKSAKKFKKESLLNGVEVVEIKPTDYTLTILPLGGIGVGSPLVLAKGKKYWAEMYEAKESLQALLPHCHIELKIFEETELFKMTAGQVTEMGGKDE</sequence>
<name>A0A828PL58_ACTPL</name>
<comment type="caution">
    <text evidence="1">The sequence shown here is derived from an EMBL/GenBank/DDBJ whole genome shotgun (WGS) entry which is preliminary data.</text>
</comment>
<dbReference type="EMBL" id="ADOG01000011">
    <property type="protein sequence ID" value="EFM92258.1"/>
    <property type="molecule type" value="Genomic_DNA"/>
</dbReference>
<protein>
    <submittedName>
        <fullName evidence="1">Uncharacterized protein</fullName>
    </submittedName>
</protein>
<reference evidence="1 2" key="1">
    <citation type="journal article" date="2010" name="J. Bacteriol.">
        <title>Comparative genomic characterization of Actinobacillus pleuropneumoniae.</title>
        <authorList>
            <person name="Xu Z."/>
            <person name="Chen X."/>
            <person name="Li L."/>
            <person name="Li T."/>
            <person name="Wang S."/>
            <person name="Chen H."/>
            <person name="Zhou R."/>
        </authorList>
    </citation>
    <scope>NUCLEOTIDE SEQUENCE [LARGE SCALE GENOMIC DNA]</scope>
    <source>
        <strain evidence="1 2">Femo</strain>
    </source>
</reference>
<evidence type="ECO:0000313" key="1">
    <source>
        <dbReference type="EMBL" id="EFM92258.1"/>
    </source>
</evidence>
<dbReference type="Proteomes" id="UP000005341">
    <property type="component" value="Unassembled WGS sequence"/>
</dbReference>